<keyword evidence="10 17" id="KW-0067">ATP-binding</keyword>
<comment type="function">
    <text evidence="1 17 18">Cell wall formation. Catalyzes the addition of glutamate to the nucleotide precursor UDP-N-acetylmuramoyl-L-alanine (UMA).</text>
</comment>
<keyword evidence="11 17" id="KW-0133">Cell shape</keyword>
<feature type="binding site" evidence="17">
    <location>
        <begin position="119"/>
        <end position="125"/>
    </location>
    <ligand>
        <name>ATP</name>
        <dbReference type="ChEBI" id="CHEBI:30616"/>
    </ligand>
</feature>
<evidence type="ECO:0000256" key="2">
    <source>
        <dbReference type="ARBA" id="ARBA00004496"/>
    </source>
</evidence>
<evidence type="ECO:0000256" key="7">
    <source>
        <dbReference type="ARBA" id="ARBA00022490"/>
    </source>
</evidence>
<dbReference type="InterPro" id="IPR005762">
    <property type="entry name" value="MurD"/>
</dbReference>
<dbReference type="GO" id="GO:0009252">
    <property type="term" value="P:peptidoglycan biosynthetic process"/>
    <property type="evidence" value="ECO:0007669"/>
    <property type="project" value="UniProtKB-UniRule"/>
</dbReference>
<dbReference type="InterPro" id="IPR036565">
    <property type="entry name" value="Mur-like_cat_sf"/>
</dbReference>
<reference evidence="21 22" key="1">
    <citation type="submission" date="2020-01" db="EMBL/GenBank/DDBJ databases">
        <title>Paenibacillus soybeanensis sp. nov. isolated from the nodules of soybean (Glycine max(L.) Merr).</title>
        <authorList>
            <person name="Wang H."/>
        </authorList>
    </citation>
    <scope>NUCLEOTIDE SEQUENCE [LARGE SCALE GENOMIC DNA]</scope>
    <source>
        <strain evidence="21 22">DSM 23054</strain>
    </source>
</reference>
<accession>A0A7X4YTE8</accession>
<dbReference type="Pfam" id="PF02875">
    <property type="entry name" value="Mur_ligase_C"/>
    <property type="match status" value="1"/>
</dbReference>
<evidence type="ECO:0000313" key="22">
    <source>
        <dbReference type="Proteomes" id="UP000558113"/>
    </source>
</evidence>
<dbReference type="RefSeq" id="WP_161703011.1">
    <property type="nucleotide sequence ID" value="NZ_JAAAMU010000017.1"/>
</dbReference>
<keyword evidence="17 18" id="KW-0132">Cell division</keyword>
<dbReference type="GO" id="GO:0005524">
    <property type="term" value="F:ATP binding"/>
    <property type="evidence" value="ECO:0007669"/>
    <property type="project" value="UniProtKB-UniRule"/>
</dbReference>
<dbReference type="GO" id="GO:0005737">
    <property type="term" value="C:cytoplasm"/>
    <property type="evidence" value="ECO:0007669"/>
    <property type="project" value="UniProtKB-SubCell"/>
</dbReference>
<comment type="catalytic activity">
    <reaction evidence="16 17 18">
        <text>UDP-N-acetyl-alpha-D-muramoyl-L-alanine + D-glutamate + ATP = UDP-N-acetyl-alpha-D-muramoyl-L-alanyl-D-glutamate + ADP + phosphate + H(+)</text>
        <dbReference type="Rhea" id="RHEA:16429"/>
        <dbReference type="ChEBI" id="CHEBI:15378"/>
        <dbReference type="ChEBI" id="CHEBI:29986"/>
        <dbReference type="ChEBI" id="CHEBI:30616"/>
        <dbReference type="ChEBI" id="CHEBI:43474"/>
        <dbReference type="ChEBI" id="CHEBI:83898"/>
        <dbReference type="ChEBI" id="CHEBI:83900"/>
        <dbReference type="ChEBI" id="CHEBI:456216"/>
        <dbReference type="EC" id="6.3.2.9"/>
    </reaction>
</comment>
<dbReference type="Proteomes" id="UP000558113">
    <property type="component" value="Unassembled WGS sequence"/>
</dbReference>
<dbReference type="GO" id="GO:0071555">
    <property type="term" value="P:cell wall organization"/>
    <property type="evidence" value="ECO:0007669"/>
    <property type="project" value="UniProtKB-KW"/>
</dbReference>
<dbReference type="EC" id="6.3.2.9" evidence="5 17"/>
<dbReference type="UniPathway" id="UPA00219"/>
<dbReference type="PANTHER" id="PTHR43692:SF1">
    <property type="entry name" value="UDP-N-ACETYLMURAMOYLALANINE--D-GLUTAMATE LIGASE"/>
    <property type="match status" value="1"/>
</dbReference>
<evidence type="ECO:0000256" key="13">
    <source>
        <dbReference type="ARBA" id="ARBA00023316"/>
    </source>
</evidence>
<keyword evidence="8 17" id="KW-0436">Ligase</keyword>
<protein>
    <recommendedName>
        <fullName evidence="6 17">UDP-N-acetylmuramoylalanine--D-glutamate ligase</fullName>
        <ecNumber evidence="5 17">6.3.2.9</ecNumber>
    </recommendedName>
    <alternativeName>
        <fullName evidence="15 17">D-glutamic acid-adding enzyme</fullName>
    </alternativeName>
    <alternativeName>
        <fullName evidence="14 17">UDP-N-acetylmuramoyl-L-alanyl-D-glutamate synthetase</fullName>
    </alternativeName>
</protein>
<comment type="similarity">
    <text evidence="4 17">Belongs to the MurCDEF family.</text>
</comment>
<keyword evidence="17 18" id="KW-0131">Cell cycle</keyword>
<dbReference type="InterPro" id="IPR013221">
    <property type="entry name" value="Mur_ligase_cen"/>
</dbReference>
<organism evidence="21 22">
    <name type="scientific">Paenibacillus sacheonensis</name>
    <dbReference type="NCBI Taxonomy" id="742054"/>
    <lineage>
        <taxon>Bacteria</taxon>
        <taxon>Bacillati</taxon>
        <taxon>Bacillota</taxon>
        <taxon>Bacilli</taxon>
        <taxon>Bacillales</taxon>
        <taxon>Paenibacillaceae</taxon>
        <taxon>Paenibacillus</taxon>
    </lineage>
</organism>
<proteinExistence type="inferred from homology"/>
<dbReference type="OrthoDB" id="9809796at2"/>
<evidence type="ECO:0000256" key="12">
    <source>
        <dbReference type="ARBA" id="ARBA00022984"/>
    </source>
</evidence>
<evidence type="ECO:0000256" key="8">
    <source>
        <dbReference type="ARBA" id="ARBA00022598"/>
    </source>
</evidence>
<dbReference type="HAMAP" id="MF_00639">
    <property type="entry name" value="MurD"/>
    <property type="match status" value="1"/>
</dbReference>
<keyword evidence="13 17" id="KW-0961">Cell wall biogenesis/degradation</keyword>
<gene>
    <name evidence="17" type="primary">murD</name>
    <name evidence="21" type="ORF">GT003_24840</name>
</gene>
<evidence type="ECO:0000256" key="6">
    <source>
        <dbReference type="ARBA" id="ARBA00015655"/>
    </source>
</evidence>
<evidence type="ECO:0000256" key="17">
    <source>
        <dbReference type="HAMAP-Rule" id="MF_00639"/>
    </source>
</evidence>
<name>A0A7X4YTE8_9BACL</name>
<dbReference type="InterPro" id="IPR004101">
    <property type="entry name" value="Mur_ligase_C"/>
</dbReference>
<dbReference type="AlphaFoldDB" id="A0A7X4YTE8"/>
<evidence type="ECO:0000256" key="4">
    <source>
        <dbReference type="ARBA" id="ARBA00010416"/>
    </source>
</evidence>
<dbReference type="Gene3D" id="3.90.190.20">
    <property type="entry name" value="Mur ligase, C-terminal domain"/>
    <property type="match status" value="1"/>
</dbReference>
<evidence type="ECO:0000256" key="11">
    <source>
        <dbReference type="ARBA" id="ARBA00022960"/>
    </source>
</evidence>
<keyword evidence="7 17" id="KW-0963">Cytoplasm</keyword>
<dbReference type="Pfam" id="PF08245">
    <property type="entry name" value="Mur_ligase_M"/>
    <property type="match status" value="1"/>
</dbReference>
<keyword evidence="22" id="KW-1185">Reference proteome</keyword>
<sequence>MKHPSLYKDQQVVVLGLARSGVSVAKLFHKLGAVVTVNDKKDRQSSPEADELDALGVSVICGGHPDDLIGPDTALVVKNPGIPYTSPPVMQALEQGIEVVTEVEVAYLLSPAPIIGITGSNGKTTTTSWIGEMMEAAGLKPMVAGNIGTPLCEAAQIAEADNWIVAELSSFQLKGTTDFRPRIALLLNIVETHLDYHGGMEDYIASKAKLFANQTKDDIAVLNADDPVCRDLMNSGKLQASIIPFSVTEELPYGLCVTPAYPAELSAPIGDAVRNIVWRDKEGGERVIIGVAELGIPGRHNAANAMAAIAACLAAGASAGSLTEPLREFRGFEHRLEYVRERDGVAYYNDSKATNPTATIIALRSLPPRIVLVAGGLDRGSDYMELLPHFRDQVKAVVSLGETRAKIAAVAGKAGLTAVKVVEPEEDAESTLRLAVQEAAGLAEPGDIVLLSPACASWDMFTSYETRGRMFKQSAHNL</sequence>
<evidence type="ECO:0000259" key="19">
    <source>
        <dbReference type="Pfam" id="PF02875"/>
    </source>
</evidence>
<dbReference type="NCBIfam" id="TIGR01087">
    <property type="entry name" value="murD"/>
    <property type="match status" value="1"/>
</dbReference>
<comment type="caution">
    <text evidence="21">The sequence shown here is derived from an EMBL/GenBank/DDBJ whole genome shotgun (WGS) entry which is preliminary data.</text>
</comment>
<evidence type="ECO:0000256" key="1">
    <source>
        <dbReference type="ARBA" id="ARBA00002734"/>
    </source>
</evidence>
<dbReference type="GO" id="GO:0008764">
    <property type="term" value="F:UDP-N-acetylmuramoylalanine-D-glutamate ligase activity"/>
    <property type="evidence" value="ECO:0007669"/>
    <property type="project" value="UniProtKB-UniRule"/>
</dbReference>
<evidence type="ECO:0000256" key="3">
    <source>
        <dbReference type="ARBA" id="ARBA00004752"/>
    </source>
</evidence>
<keyword evidence="9 17" id="KW-0547">Nucleotide-binding</keyword>
<dbReference type="GO" id="GO:0051301">
    <property type="term" value="P:cell division"/>
    <property type="evidence" value="ECO:0007669"/>
    <property type="project" value="UniProtKB-KW"/>
</dbReference>
<feature type="domain" description="Mur ligase central" evidence="20">
    <location>
        <begin position="117"/>
        <end position="312"/>
    </location>
</feature>
<dbReference type="GO" id="GO:0008360">
    <property type="term" value="P:regulation of cell shape"/>
    <property type="evidence" value="ECO:0007669"/>
    <property type="project" value="UniProtKB-KW"/>
</dbReference>
<dbReference type="InterPro" id="IPR036615">
    <property type="entry name" value="Mur_ligase_C_dom_sf"/>
</dbReference>
<dbReference type="Pfam" id="PF21799">
    <property type="entry name" value="MurD-like_N"/>
    <property type="match status" value="1"/>
</dbReference>
<evidence type="ECO:0000256" key="16">
    <source>
        <dbReference type="ARBA" id="ARBA00047632"/>
    </source>
</evidence>
<evidence type="ECO:0000259" key="20">
    <source>
        <dbReference type="Pfam" id="PF08245"/>
    </source>
</evidence>
<evidence type="ECO:0000256" key="18">
    <source>
        <dbReference type="RuleBase" id="RU003664"/>
    </source>
</evidence>
<comment type="subcellular location">
    <subcellularLocation>
        <location evidence="2 17 18">Cytoplasm</location>
    </subcellularLocation>
</comment>
<dbReference type="SUPFAM" id="SSF53244">
    <property type="entry name" value="MurD-like peptide ligases, peptide-binding domain"/>
    <property type="match status" value="1"/>
</dbReference>
<dbReference type="SUPFAM" id="SSF51984">
    <property type="entry name" value="MurCD N-terminal domain"/>
    <property type="match status" value="1"/>
</dbReference>
<dbReference type="PANTHER" id="PTHR43692">
    <property type="entry name" value="UDP-N-ACETYLMURAMOYLALANINE--D-GLUTAMATE LIGASE"/>
    <property type="match status" value="1"/>
</dbReference>
<comment type="pathway">
    <text evidence="3 17 18">Cell wall biogenesis; peptidoglycan biosynthesis.</text>
</comment>
<dbReference type="Gene3D" id="3.40.1190.10">
    <property type="entry name" value="Mur-like, catalytic domain"/>
    <property type="match status" value="1"/>
</dbReference>
<dbReference type="EMBL" id="JAAAMU010000017">
    <property type="protein sequence ID" value="NBC72236.1"/>
    <property type="molecule type" value="Genomic_DNA"/>
</dbReference>
<evidence type="ECO:0000256" key="15">
    <source>
        <dbReference type="ARBA" id="ARBA00032324"/>
    </source>
</evidence>
<feature type="domain" description="Mur ligase C-terminal" evidence="19">
    <location>
        <begin position="334"/>
        <end position="455"/>
    </location>
</feature>
<evidence type="ECO:0000256" key="5">
    <source>
        <dbReference type="ARBA" id="ARBA00012212"/>
    </source>
</evidence>
<evidence type="ECO:0000256" key="9">
    <source>
        <dbReference type="ARBA" id="ARBA00022741"/>
    </source>
</evidence>
<keyword evidence="12 17" id="KW-0573">Peptidoglycan synthesis</keyword>
<evidence type="ECO:0000256" key="10">
    <source>
        <dbReference type="ARBA" id="ARBA00022840"/>
    </source>
</evidence>
<dbReference type="Gene3D" id="3.40.50.720">
    <property type="entry name" value="NAD(P)-binding Rossmann-like Domain"/>
    <property type="match status" value="1"/>
</dbReference>
<evidence type="ECO:0000256" key="14">
    <source>
        <dbReference type="ARBA" id="ARBA00030398"/>
    </source>
</evidence>
<evidence type="ECO:0000313" key="21">
    <source>
        <dbReference type="EMBL" id="NBC72236.1"/>
    </source>
</evidence>
<dbReference type="SUPFAM" id="SSF53623">
    <property type="entry name" value="MurD-like peptide ligases, catalytic domain"/>
    <property type="match status" value="1"/>
</dbReference>